<evidence type="ECO:0000256" key="1">
    <source>
        <dbReference type="ARBA" id="ARBA00001974"/>
    </source>
</evidence>
<dbReference type="InterPro" id="IPR016167">
    <property type="entry name" value="FAD-bd_PCMH_sub1"/>
</dbReference>
<keyword evidence="11 19" id="KW-0521">NADP</keyword>
<dbReference type="NCBIfam" id="TIGR00179">
    <property type="entry name" value="murB"/>
    <property type="match status" value="1"/>
</dbReference>
<dbReference type="SUPFAM" id="SSF56176">
    <property type="entry name" value="FAD-binding/transporter-associated domain-like"/>
    <property type="match status" value="1"/>
</dbReference>
<keyword evidence="8 19" id="KW-0132">Cell division</keyword>
<evidence type="ECO:0000256" key="17">
    <source>
        <dbReference type="ARBA" id="ARBA00031026"/>
    </source>
</evidence>
<evidence type="ECO:0000256" key="14">
    <source>
        <dbReference type="ARBA" id="ARBA00023002"/>
    </source>
</evidence>
<dbReference type="InterPro" id="IPR016169">
    <property type="entry name" value="FAD-bd_PCMH_sub2"/>
</dbReference>
<keyword evidence="16 19" id="KW-0961">Cell wall biogenesis/degradation</keyword>
<dbReference type="Proteomes" id="UP001206312">
    <property type="component" value="Unassembled WGS sequence"/>
</dbReference>
<evidence type="ECO:0000256" key="9">
    <source>
        <dbReference type="ARBA" id="ARBA00022630"/>
    </source>
</evidence>
<keyword evidence="10 19" id="KW-0274">FAD</keyword>
<dbReference type="PANTHER" id="PTHR21071">
    <property type="entry name" value="UDP-N-ACETYLENOLPYRUVOYLGLUCOSAMINE REDUCTASE"/>
    <property type="match status" value="1"/>
</dbReference>
<feature type="active site" evidence="19">
    <location>
        <position position="333"/>
    </location>
</feature>
<evidence type="ECO:0000256" key="4">
    <source>
        <dbReference type="ARBA" id="ARBA00004752"/>
    </source>
</evidence>
<feature type="active site" evidence="19">
    <location>
        <position position="162"/>
    </location>
</feature>
<keyword evidence="7 19" id="KW-0963">Cytoplasm</keyword>
<keyword evidence="13 19" id="KW-0573">Peptidoglycan synthesis</keyword>
<gene>
    <name evidence="19 21" type="primary">murB</name>
    <name evidence="21" type="ORF">NG653_08260</name>
</gene>
<dbReference type="Pfam" id="PF01565">
    <property type="entry name" value="FAD_binding_4"/>
    <property type="match status" value="1"/>
</dbReference>
<evidence type="ECO:0000256" key="19">
    <source>
        <dbReference type="HAMAP-Rule" id="MF_00037"/>
    </source>
</evidence>
<dbReference type="PROSITE" id="PS51387">
    <property type="entry name" value="FAD_PCMH"/>
    <property type="match status" value="1"/>
</dbReference>
<sequence length="337" mass="37221">MELRKNVSLKPYNTFGIDVQASHFVEVRSVDTLREALALEGVPPPFILGGGSNLLLTGPLKALVLYINIPGKEIVREAGNEVVLRVMAGENWHELVMWSLRQGFGGLENLSLIPGKAGTAPIQNIGAYGVELKDVFQSCEALDMASGKLRRFDREACRFGYRDSFFKREGKGKYIIVSVDFRLTRKEHQLHTSYGDLQKELQAAGITNPGPPDVARAVIAIRQRKLPDPAQLGNSGSFFKNPVIPQTLYDDLKKQFPELPGYLQDGGEVKVPAGWLIERCGFKGFRQGDAGVHEHQALVLVNYGRASGQEILGLSLDIRKAVLREYSIALQPEVNVI</sequence>
<dbReference type="EC" id="1.3.1.98" evidence="5 19"/>
<organism evidence="21 22">
    <name type="scientific">Robiginitalea marina</name>
    <dbReference type="NCBI Taxonomy" id="2954105"/>
    <lineage>
        <taxon>Bacteria</taxon>
        <taxon>Pseudomonadati</taxon>
        <taxon>Bacteroidota</taxon>
        <taxon>Flavobacteriia</taxon>
        <taxon>Flavobacteriales</taxon>
        <taxon>Flavobacteriaceae</taxon>
        <taxon>Robiginitalea</taxon>
    </lineage>
</organism>
<evidence type="ECO:0000259" key="20">
    <source>
        <dbReference type="PROSITE" id="PS51387"/>
    </source>
</evidence>
<evidence type="ECO:0000256" key="7">
    <source>
        <dbReference type="ARBA" id="ARBA00022490"/>
    </source>
</evidence>
<dbReference type="NCBIfam" id="NF000755">
    <property type="entry name" value="PRK00046.1"/>
    <property type="match status" value="1"/>
</dbReference>
<dbReference type="GO" id="GO:0008762">
    <property type="term" value="F:UDP-N-acetylmuramate dehydrogenase activity"/>
    <property type="evidence" value="ECO:0007669"/>
    <property type="project" value="UniProtKB-EC"/>
</dbReference>
<dbReference type="InterPro" id="IPR011601">
    <property type="entry name" value="MurB_C"/>
</dbReference>
<evidence type="ECO:0000256" key="15">
    <source>
        <dbReference type="ARBA" id="ARBA00023306"/>
    </source>
</evidence>
<evidence type="ECO:0000256" key="16">
    <source>
        <dbReference type="ARBA" id="ARBA00023316"/>
    </source>
</evidence>
<evidence type="ECO:0000256" key="18">
    <source>
        <dbReference type="ARBA" id="ARBA00048914"/>
    </source>
</evidence>
<evidence type="ECO:0000256" key="12">
    <source>
        <dbReference type="ARBA" id="ARBA00022960"/>
    </source>
</evidence>
<dbReference type="EMBL" id="JAMXIB010000005">
    <property type="protein sequence ID" value="MCO5724850.1"/>
    <property type="molecule type" value="Genomic_DNA"/>
</dbReference>
<accession>A0ABT1AZ51</accession>
<dbReference type="PANTHER" id="PTHR21071:SF4">
    <property type="entry name" value="UDP-N-ACETYLENOLPYRUVOYLGLUCOSAMINE REDUCTASE"/>
    <property type="match status" value="1"/>
</dbReference>
<dbReference type="SUPFAM" id="SSF56194">
    <property type="entry name" value="Uridine diphospho-N-Acetylenolpyruvylglucosamine reductase, MurB, C-terminal domain"/>
    <property type="match status" value="1"/>
</dbReference>
<dbReference type="RefSeq" id="WP_252741223.1">
    <property type="nucleotide sequence ID" value="NZ_JAMXIB010000005.1"/>
</dbReference>
<dbReference type="Pfam" id="PF02873">
    <property type="entry name" value="MurB_C"/>
    <property type="match status" value="1"/>
</dbReference>
<comment type="function">
    <text evidence="2 19">Cell wall formation.</text>
</comment>
<keyword evidence="9 19" id="KW-0285">Flavoprotein</keyword>
<keyword evidence="14 19" id="KW-0560">Oxidoreductase</keyword>
<dbReference type="InterPro" id="IPR003170">
    <property type="entry name" value="MurB"/>
</dbReference>
<evidence type="ECO:0000256" key="5">
    <source>
        <dbReference type="ARBA" id="ARBA00012518"/>
    </source>
</evidence>
<evidence type="ECO:0000313" key="21">
    <source>
        <dbReference type="EMBL" id="MCO5724850.1"/>
    </source>
</evidence>
<protein>
    <recommendedName>
        <fullName evidence="6 19">UDP-N-acetylenolpyruvoylglucosamine reductase</fullName>
        <ecNumber evidence="5 19">1.3.1.98</ecNumber>
    </recommendedName>
    <alternativeName>
        <fullName evidence="17 19">UDP-N-acetylmuramate dehydrogenase</fullName>
    </alternativeName>
</protein>
<dbReference type="InterPro" id="IPR016166">
    <property type="entry name" value="FAD-bd_PCMH"/>
</dbReference>
<feature type="active site" description="Proton donor" evidence="19">
    <location>
        <position position="237"/>
    </location>
</feature>
<dbReference type="HAMAP" id="MF_00037">
    <property type="entry name" value="MurB"/>
    <property type="match status" value="1"/>
</dbReference>
<dbReference type="InterPro" id="IPR006094">
    <property type="entry name" value="Oxid_FAD_bind_N"/>
</dbReference>
<dbReference type="Gene3D" id="3.30.465.10">
    <property type="match status" value="1"/>
</dbReference>
<comment type="subcellular location">
    <subcellularLocation>
        <location evidence="3 19">Cytoplasm</location>
    </subcellularLocation>
</comment>
<evidence type="ECO:0000256" key="11">
    <source>
        <dbReference type="ARBA" id="ARBA00022857"/>
    </source>
</evidence>
<dbReference type="Gene3D" id="3.90.78.10">
    <property type="entry name" value="UDP-N-acetylenolpyruvoylglucosamine reductase, C-terminal domain"/>
    <property type="match status" value="1"/>
</dbReference>
<comment type="pathway">
    <text evidence="4 19">Cell wall biogenesis; peptidoglycan biosynthesis.</text>
</comment>
<dbReference type="InterPro" id="IPR036318">
    <property type="entry name" value="FAD-bd_PCMH-like_sf"/>
</dbReference>
<keyword evidence="22" id="KW-1185">Reference proteome</keyword>
<comment type="catalytic activity">
    <reaction evidence="18 19">
        <text>UDP-N-acetyl-alpha-D-muramate + NADP(+) = UDP-N-acetyl-3-O-(1-carboxyvinyl)-alpha-D-glucosamine + NADPH + H(+)</text>
        <dbReference type="Rhea" id="RHEA:12248"/>
        <dbReference type="ChEBI" id="CHEBI:15378"/>
        <dbReference type="ChEBI" id="CHEBI:57783"/>
        <dbReference type="ChEBI" id="CHEBI:58349"/>
        <dbReference type="ChEBI" id="CHEBI:68483"/>
        <dbReference type="ChEBI" id="CHEBI:70757"/>
        <dbReference type="EC" id="1.3.1.98"/>
    </reaction>
</comment>
<evidence type="ECO:0000313" key="22">
    <source>
        <dbReference type="Proteomes" id="UP001206312"/>
    </source>
</evidence>
<evidence type="ECO:0000256" key="2">
    <source>
        <dbReference type="ARBA" id="ARBA00003921"/>
    </source>
</evidence>
<proteinExistence type="inferred from homology"/>
<evidence type="ECO:0000256" key="6">
    <source>
        <dbReference type="ARBA" id="ARBA00015188"/>
    </source>
</evidence>
<dbReference type="InterPro" id="IPR036635">
    <property type="entry name" value="MurB_C_sf"/>
</dbReference>
<name>A0ABT1AZ51_9FLAO</name>
<dbReference type="Gene3D" id="3.30.43.10">
    <property type="entry name" value="Uridine Diphospho-n-acetylenolpyruvylglucosamine Reductase, domain 2"/>
    <property type="match status" value="1"/>
</dbReference>
<keyword evidence="12 19" id="KW-0133">Cell shape</keyword>
<comment type="cofactor">
    <cofactor evidence="1 19">
        <name>FAD</name>
        <dbReference type="ChEBI" id="CHEBI:57692"/>
    </cofactor>
</comment>
<evidence type="ECO:0000256" key="3">
    <source>
        <dbReference type="ARBA" id="ARBA00004496"/>
    </source>
</evidence>
<feature type="domain" description="FAD-binding PCMH-type" evidence="20">
    <location>
        <begin position="17"/>
        <end position="186"/>
    </location>
</feature>
<reference evidence="21 22" key="1">
    <citation type="submission" date="2022-06" db="EMBL/GenBank/DDBJ databases">
        <authorList>
            <person name="Xuan X."/>
        </authorList>
    </citation>
    <scope>NUCLEOTIDE SEQUENCE [LARGE SCALE GENOMIC DNA]</scope>
    <source>
        <strain evidence="21 22">2V75</strain>
    </source>
</reference>
<comment type="similarity">
    <text evidence="19">Belongs to the MurB family.</text>
</comment>
<keyword evidence="15 19" id="KW-0131">Cell cycle</keyword>
<evidence type="ECO:0000256" key="8">
    <source>
        <dbReference type="ARBA" id="ARBA00022618"/>
    </source>
</evidence>
<evidence type="ECO:0000256" key="13">
    <source>
        <dbReference type="ARBA" id="ARBA00022984"/>
    </source>
</evidence>
<comment type="caution">
    <text evidence="21">The sequence shown here is derived from an EMBL/GenBank/DDBJ whole genome shotgun (WGS) entry which is preliminary data.</text>
</comment>
<evidence type="ECO:0000256" key="10">
    <source>
        <dbReference type="ARBA" id="ARBA00022827"/>
    </source>
</evidence>